<keyword evidence="1" id="KW-1133">Transmembrane helix</keyword>
<feature type="transmembrane region" description="Helical" evidence="1">
    <location>
        <begin position="176"/>
        <end position="195"/>
    </location>
</feature>
<feature type="transmembrane region" description="Helical" evidence="1">
    <location>
        <begin position="244"/>
        <end position="263"/>
    </location>
</feature>
<proteinExistence type="predicted"/>
<dbReference type="InterPro" id="IPR046084">
    <property type="entry name" value="TrbL_4"/>
</dbReference>
<feature type="transmembrane region" description="Helical" evidence="1">
    <location>
        <begin position="269"/>
        <end position="288"/>
    </location>
</feature>
<dbReference type="Pfam" id="PF19597">
    <property type="entry name" value="TrbL_4"/>
    <property type="match status" value="1"/>
</dbReference>
<feature type="transmembrane region" description="Helical" evidence="1">
    <location>
        <begin position="75"/>
        <end position="97"/>
    </location>
</feature>
<keyword evidence="1" id="KW-0472">Membrane</keyword>
<dbReference type="Proteomes" id="UP000254070">
    <property type="component" value="Unassembled WGS sequence"/>
</dbReference>
<name>A0A377KFQ2_9ENTE</name>
<evidence type="ECO:0008006" key="4">
    <source>
        <dbReference type="Google" id="ProtNLM"/>
    </source>
</evidence>
<evidence type="ECO:0000313" key="2">
    <source>
        <dbReference type="EMBL" id="STP28015.1"/>
    </source>
</evidence>
<dbReference type="EMBL" id="UGIF01000002">
    <property type="protein sequence ID" value="STP28015.1"/>
    <property type="molecule type" value="Genomic_DNA"/>
</dbReference>
<keyword evidence="1" id="KW-0812">Transmembrane</keyword>
<sequence length="314" mass="34663">MPNILDVGENIVDSGKDLVDKVSDTISGVFEGIKETADSVLHPIDSLLGSWGSDLLEASMKIANKTTFDIPNIQLISTITNVFVFATTTFAICIVLYKVIEAQIQASNGSGDALTANIVQKLFYSSIALATLPWAMNFFIKKIVAPIGEYVIQQVANDLNVETIGERLRNFLVSNFFNGGVSAVVLFVFVIFFAFSIAKYFVAICVFYADFLVLTMLTPLVALSLLTDEQNYFQIWIKELLSEALTMLIKLILYLLMITLMIAEKYTLPNFMLMVGCGLLIIKTPSALQNMWYSTKVSKGGGLGNLAMMAMFRK</sequence>
<protein>
    <recommendedName>
        <fullName evidence="4">TrsL protein</fullName>
    </recommendedName>
</protein>
<gene>
    <name evidence="2" type="ORF">NCTC8129_00127</name>
</gene>
<feature type="transmembrane region" description="Helical" evidence="1">
    <location>
        <begin position="201"/>
        <end position="223"/>
    </location>
</feature>
<reference evidence="2 3" key="1">
    <citation type="submission" date="2018-06" db="EMBL/GenBank/DDBJ databases">
        <authorList>
            <consortium name="Pathogen Informatics"/>
            <person name="Doyle S."/>
        </authorList>
    </citation>
    <scope>NUCLEOTIDE SEQUENCE [LARGE SCALE GENOMIC DNA]</scope>
    <source>
        <strain evidence="2 3">NCTC8129</strain>
    </source>
</reference>
<evidence type="ECO:0000313" key="3">
    <source>
        <dbReference type="Proteomes" id="UP000254070"/>
    </source>
</evidence>
<accession>A0A377KFQ2</accession>
<evidence type="ECO:0000256" key="1">
    <source>
        <dbReference type="SAM" id="Phobius"/>
    </source>
</evidence>
<organism evidence="2 3">
    <name type="scientific">Enterococcus durans</name>
    <dbReference type="NCBI Taxonomy" id="53345"/>
    <lineage>
        <taxon>Bacteria</taxon>
        <taxon>Bacillati</taxon>
        <taxon>Bacillota</taxon>
        <taxon>Bacilli</taxon>
        <taxon>Lactobacillales</taxon>
        <taxon>Enterococcaceae</taxon>
        <taxon>Enterococcus</taxon>
    </lineage>
</organism>
<dbReference type="AlphaFoldDB" id="A0A377KFQ2"/>
<dbReference type="RefSeq" id="WP_115234510.1">
    <property type="nucleotide sequence ID" value="NZ_UGIF01000002.1"/>
</dbReference>